<dbReference type="RefSeq" id="WP_157025519.1">
    <property type="nucleotide sequence ID" value="NZ_WQMS01000001.1"/>
</dbReference>
<protein>
    <submittedName>
        <fullName evidence="2">Uncharacterized protein</fullName>
    </submittedName>
</protein>
<name>A0A6I4IX29_9SPHN</name>
<dbReference type="Proteomes" id="UP000441389">
    <property type="component" value="Unassembled WGS sequence"/>
</dbReference>
<evidence type="ECO:0000256" key="1">
    <source>
        <dbReference type="SAM" id="Phobius"/>
    </source>
</evidence>
<evidence type="ECO:0000313" key="3">
    <source>
        <dbReference type="Proteomes" id="UP000441389"/>
    </source>
</evidence>
<gene>
    <name evidence="2" type="ORF">GON01_02135</name>
</gene>
<organism evidence="2 3">
    <name type="scientific">Sphingomonas horti</name>
    <dbReference type="NCBI Taxonomy" id="2682842"/>
    <lineage>
        <taxon>Bacteria</taxon>
        <taxon>Pseudomonadati</taxon>
        <taxon>Pseudomonadota</taxon>
        <taxon>Alphaproteobacteria</taxon>
        <taxon>Sphingomonadales</taxon>
        <taxon>Sphingomonadaceae</taxon>
        <taxon>Sphingomonas</taxon>
    </lineage>
</organism>
<accession>A0A6I4IX29</accession>
<proteinExistence type="predicted"/>
<sequence>MDKVLRILAFGGAILAGILCVIFAVMYRTPALYAWAVAAFFGGITGFLFAQKAQPAGSISGPTVGGKFIGLPDWVTYADFALVAIALILSFVLR</sequence>
<keyword evidence="3" id="KW-1185">Reference proteome</keyword>
<reference evidence="2 3" key="1">
    <citation type="submission" date="2019-12" db="EMBL/GenBank/DDBJ databases">
        <authorList>
            <person name="Huq M.A."/>
        </authorList>
    </citation>
    <scope>NUCLEOTIDE SEQUENCE [LARGE SCALE GENOMIC DNA]</scope>
    <source>
        <strain evidence="2 3">MAH-20</strain>
    </source>
</reference>
<feature type="transmembrane region" description="Helical" evidence="1">
    <location>
        <begin position="32"/>
        <end position="50"/>
    </location>
</feature>
<dbReference type="EMBL" id="WQMS01000001">
    <property type="protein sequence ID" value="MVO76740.1"/>
    <property type="molecule type" value="Genomic_DNA"/>
</dbReference>
<keyword evidence="1" id="KW-1133">Transmembrane helix</keyword>
<evidence type="ECO:0000313" key="2">
    <source>
        <dbReference type="EMBL" id="MVO76740.1"/>
    </source>
</evidence>
<comment type="caution">
    <text evidence="2">The sequence shown here is derived from an EMBL/GenBank/DDBJ whole genome shotgun (WGS) entry which is preliminary data.</text>
</comment>
<feature type="transmembrane region" description="Helical" evidence="1">
    <location>
        <begin position="71"/>
        <end position="93"/>
    </location>
</feature>
<feature type="transmembrane region" description="Helical" evidence="1">
    <location>
        <begin position="7"/>
        <end position="26"/>
    </location>
</feature>
<keyword evidence="1" id="KW-0472">Membrane</keyword>
<keyword evidence="1" id="KW-0812">Transmembrane</keyword>
<dbReference type="AlphaFoldDB" id="A0A6I4IX29"/>